<protein>
    <submittedName>
        <fullName evidence="2">Uncharacterized protein</fullName>
    </submittedName>
</protein>
<dbReference type="KEGG" id="hbs:IPV69_14130"/>
<feature type="transmembrane region" description="Helical" evidence="1">
    <location>
        <begin position="38"/>
        <end position="56"/>
    </location>
</feature>
<keyword evidence="1" id="KW-1133">Transmembrane helix</keyword>
<dbReference type="RefSeq" id="WP_206290329.1">
    <property type="nucleotide sequence ID" value="NZ_CP063458.1"/>
</dbReference>
<dbReference type="EMBL" id="CP063458">
    <property type="protein sequence ID" value="QOV87429.1"/>
    <property type="molecule type" value="Genomic_DNA"/>
</dbReference>
<keyword evidence="1" id="KW-0472">Membrane</keyword>
<evidence type="ECO:0000313" key="3">
    <source>
        <dbReference type="Proteomes" id="UP000593765"/>
    </source>
</evidence>
<sequence>MLQRKKPKRLYSAVAAIGGVIFLAFELGKWSTSSPEKWFWAFIAILMIVLGFIGVVQRDVDQGA</sequence>
<proteinExistence type="predicted"/>
<dbReference type="AlphaFoldDB" id="A0A7M2WPU8"/>
<evidence type="ECO:0000256" key="1">
    <source>
        <dbReference type="SAM" id="Phobius"/>
    </source>
</evidence>
<feature type="transmembrane region" description="Helical" evidence="1">
    <location>
        <begin position="12"/>
        <end position="32"/>
    </location>
</feature>
<organism evidence="2 3">
    <name type="scientific">Humisphaera borealis</name>
    <dbReference type="NCBI Taxonomy" id="2807512"/>
    <lineage>
        <taxon>Bacteria</taxon>
        <taxon>Pseudomonadati</taxon>
        <taxon>Planctomycetota</taxon>
        <taxon>Phycisphaerae</taxon>
        <taxon>Tepidisphaerales</taxon>
        <taxon>Tepidisphaeraceae</taxon>
        <taxon>Humisphaera</taxon>
    </lineage>
</organism>
<keyword evidence="3" id="KW-1185">Reference proteome</keyword>
<name>A0A7M2WPU8_9BACT</name>
<dbReference type="Proteomes" id="UP000593765">
    <property type="component" value="Chromosome"/>
</dbReference>
<accession>A0A7M2WPU8</accession>
<gene>
    <name evidence="2" type="ORF">IPV69_14130</name>
</gene>
<reference evidence="2 3" key="1">
    <citation type="submission" date="2020-10" db="EMBL/GenBank/DDBJ databases">
        <title>Wide distribution of Phycisphaera-like planctomycetes from WD2101 soil group in peatlands and genome analysis of the first cultivated representative.</title>
        <authorList>
            <person name="Dedysh S.N."/>
            <person name="Beletsky A.V."/>
            <person name="Ivanova A."/>
            <person name="Kulichevskaya I.S."/>
            <person name="Suzina N.E."/>
            <person name="Philippov D.A."/>
            <person name="Rakitin A.L."/>
            <person name="Mardanov A.V."/>
            <person name="Ravin N.V."/>
        </authorList>
    </citation>
    <scope>NUCLEOTIDE SEQUENCE [LARGE SCALE GENOMIC DNA]</scope>
    <source>
        <strain evidence="2 3">M1803</strain>
    </source>
</reference>
<keyword evidence="1" id="KW-0812">Transmembrane</keyword>
<evidence type="ECO:0000313" key="2">
    <source>
        <dbReference type="EMBL" id="QOV87429.1"/>
    </source>
</evidence>